<gene>
    <name evidence="2" type="ORF">POM88_036818</name>
</gene>
<dbReference type="SMART" id="SM00256">
    <property type="entry name" value="FBOX"/>
    <property type="match status" value="1"/>
</dbReference>
<dbReference type="InterPro" id="IPR013187">
    <property type="entry name" value="F-box-assoc_dom_typ3"/>
</dbReference>
<keyword evidence="3" id="KW-1185">Reference proteome</keyword>
<comment type="caution">
    <text evidence="2">The sequence shown here is derived from an EMBL/GenBank/DDBJ whole genome shotgun (WGS) entry which is preliminary data.</text>
</comment>
<proteinExistence type="predicted"/>
<protein>
    <recommendedName>
        <fullName evidence="1">F-box domain-containing protein</fullName>
    </recommendedName>
</protein>
<dbReference type="Proteomes" id="UP001237642">
    <property type="component" value="Unassembled WGS sequence"/>
</dbReference>
<dbReference type="NCBIfam" id="TIGR01640">
    <property type="entry name" value="F_box_assoc_1"/>
    <property type="match status" value="1"/>
</dbReference>
<dbReference type="InterPro" id="IPR017451">
    <property type="entry name" value="F-box-assoc_interact_dom"/>
</dbReference>
<dbReference type="SUPFAM" id="SSF50965">
    <property type="entry name" value="Galactose oxidase, central domain"/>
    <property type="match status" value="1"/>
</dbReference>
<dbReference type="PANTHER" id="PTHR31672">
    <property type="entry name" value="BNACNNG10540D PROTEIN"/>
    <property type="match status" value="1"/>
</dbReference>
<reference evidence="2" key="1">
    <citation type="submission" date="2023-02" db="EMBL/GenBank/DDBJ databases">
        <title>Genome of toxic invasive species Heracleum sosnowskyi carries increased number of genes despite the absence of recent whole-genome duplications.</title>
        <authorList>
            <person name="Schelkunov M."/>
            <person name="Shtratnikova V."/>
            <person name="Makarenko M."/>
            <person name="Klepikova A."/>
            <person name="Omelchenko D."/>
            <person name="Novikova G."/>
            <person name="Obukhova E."/>
            <person name="Bogdanov V."/>
            <person name="Penin A."/>
            <person name="Logacheva M."/>
        </authorList>
    </citation>
    <scope>NUCLEOTIDE SEQUENCE</scope>
    <source>
        <strain evidence="2">Hsosn_3</strain>
        <tissue evidence="2">Leaf</tissue>
    </source>
</reference>
<reference evidence="2" key="2">
    <citation type="submission" date="2023-05" db="EMBL/GenBank/DDBJ databases">
        <authorList>
            <person name="Schelkunov M.I."/>
        </authorList>
    </citation>
    <scope>NUCLEOTIDE SEQUENCE</scope>
    <source>
        <strain evidence="2">Hsosn_3</strain>
        <tissue evidence="2">Leaf</tissue>
    </source>
</reference>
<dbReference type="Pfam" id="PF12937">
    <property type="entry name" value="F-box-like"/>
    <property type="match status" value="1"/>
</dbReference>
<dbReference type="PANTHER" id="PTHR31672:SF13">
    <property type="entry name" value="F-BOX PROTEIN CPR30-LIKE"/>
    <property type="match status" value="1"/>
</dbReference>
<dbReference type="InterPro" id="IPR011043">
    <property type="entry name" value="Gal_Oxase/kelch_b-propeller"/>
</dbReference>
<dbReference type="InterPro" id="IPR036047">
    <property type="entry name" value="F-box-like_dom_sf"/>
</dbReference>
<accession>A0AAD8MER5</accession>
<organism evidence="2 3">
    <name type="scientific">Heracleum sosnowskyi</name>
    <dbReference type="NCBI Taxonomy" id="360622"/>
    <lineage>
        <taxon>Eukaryota</taxon>
        <taxon>Viridiplantae</taxon>
        <taxon>Streptophyta</taxon>
        <taxon>Embryophyta</taxon>
        <taxon>Tracheophyta</taxon>
        <taxon>Spermatophyta</taxon>
        <taxon>Magnoliopsida</taxon>
        <taxon>eudicotyledons</taxon>
        <taxon>Gunneridae</taxon>
        <taxon>Pentapetalae</taxon>
        <taxon>asterids</taxon>
        <taxon>campanulids</taxon>
        <taxon>Apiales</taxon>
        <taxon>Apiaceae</taxon>
        <taxon>Apioideae</taxon>
        <taxon>apioid superclade</taxon>
        <taxon>Tordylieae</taxon>
        <taxon>Tordyliinae</taxon>
        <taxon>Heracleum</taxon>
    </lineage>
</organism>
<dbReference type="InterPro" id="IPR001810">
    <property type="entry name" value="F-box_dom"/>
</dbReference>
<feature type="domain" description="F-box" evidence="1">
    <location>
        <begin position="4"/>
        <end position="54"/>
    </location>
</feature>
<sequence length="327" mass="37066">MSRSTNINLLPEEMITEIFTRLPSKSLGLCKCVSKAWDSFISDPCFVKTHLAKTSVTKLIVIGQGSLFSIHYGNNYKNNPNVDGFASRSNFKTSKYFRNIWSKVWGSCNGLVLLENNRGIRFLLNPSTNKFKRLPPQYGGPVNRMFGFGYDSSSDDYVVVCISCHPSVKGDAYVFVYKLKENRWKKVEFSPYDHTRRKPVPGIFLRGYLHWFAKDVNDPSLLIVAFNIANMEFSRVQLPNEEYGVVESWIRLPVALAGVSCLVSTHLAEDSLVITKGGQFVSLVSDAREITFQPMKVLGMPPKYLIGMTYVDSLVSPRQKDWKKKNT</sequence>
<dbReference type="AlphaFoldDB" id="A0AAD8MER5"/>
<evidence type="ECO:0000259" key="1">
    <source>
        <dbReference type="PROSITE" id="PS50181"/>
    </source>
</evidence>
<dbReference type="SUPFAM" id="SSF81383">
    <property type="entry name" value="F-box domain"/>
    <property type="match status" value="1"/>
</dbReference>
<dbReference type="Gene3D" id="1.20.1280.50">
    <property type="match status" value="1"/>
</dbReference>
<evidence type="ECO:0000313" key="2">
    <source>
        <dbReference type="EMBL" id="KAK1370726.1"/>
    </source>
</evidence>
<dbReference type="PROSITE" id="PS50181">
    <property type="entry name" value="FBOX"/>
    <property type="match status" value="1"/>
</dbReference>
<name>A0AAD8MER5_9APIA</name>
<dbReference type="InterPro" id="IPR050796">
    <property type="entry name" value="SCF_F-box_component"/>
</dbReference>
<dbReference type="Pfam" id="PF08268">
    <property type="entry name" value="FBA_3"/>
    <property type="match status" value="1"/>
</dbReference>
<dbReference type="EMBL" id="JAUIZM010000008">
    <property type="protein sequence ID" value="KAK1370726.1"/>
    <property type="molecule type" value="Genomic_DNA"/>
</dbReference>
<evidence type="ECO:0000313" key="3">
    <source>
        <dbReference type="Proteomes" id="UP001237642"/>
    </source>
</evidence>